<gene>
    <name evidence="1" type="ORF">K6L26_26495</name>
</gene>
<accession>A0ACD1FEY6</accession>
<evidence type="ECO:0000313" key="2">
    <source>
        <dbReference type="Proteomes" id="UP000825598"/>
    </source>
</evidence>
<sequence length="225" mass="24476">MRRTRMLGVLAVAAALVGLTGCTNTVSGTALKRAPSPAENKLEQIMLPIEELKAIVGAGNMVLTGNSADMNNNFPKVRDERCLAALYPAEEMDYLFTYWTAVRTQTAQDSDSDHQHWVQQAAVLYASEDEARTMHQISAKVWGDCTGSAIPVHEDHGIEVWNIGELVLGDDLIKQTATREGTDGWACQHAIATVSDMSVEAKVCGHNVRDQAATIVDKLVANARR</sequence>
<protein>
    <submittedName>
        <fullName evidence="1">Sensor domain-containing protein</fullName>
    </submittedName>
</protein>
<dbReference type="EMBL" id="CP081673">
    <property type="protein sequence ID" value="QZH65485.1"/>
    <property type="molecule type" value="Genomic_DNA"/>
</dbReference>
<proteinExistence type="predicted"/>
<keyword evidence="2" id="KW-1185">Reference proteome</keyword>
<dbReference type="Proteomes" id="UP000825598">
    <property type="component" value="Chromosome"/>
</dbReference>
<name>A0ACD1FEY6_MYCFR</name>
<reference evidence="1" key="1">
    <citation type="submission" date="2021-07" db="EMBL/GenBank/DDBJ databases">
        <title>Complete Genome Sequences of Mycobacterium farcinogenes Isolated from Clinical Specimens from Patients in Thailand.</title>
        <authorList>
            <person name="Sodsai P."/>
        </authorList>
    </citation>
    <scope>NUCLEOTIDE SEQUENCE</scope>
    <source>
        <strain evidence="1">BKK/CU-MFGFA-001</strain>
    </source>
</reference>
<organism evidence="1 2">
    <name type="scientific">Mycolicibacterium farcinogenes</name>
    <name type="common">Mycobacterium farcinogenes</name>
    <dbReference type="NCBI Taxonomy" id="1802"/>
    <lineage>
        <taxon>Bacteria</taxon>
        <taxon>Bacillati</taxon>
        <taxon>Actinomycetota</taxon>
        <taxon>Actinomycetes</taxon>
        <taxon>Mycobacteriales</taxon>
        <taxon>Mycobacteriaceae</taxon>
        <taxon>Mycolicibacterium</taxon>
    </lineage>
</organism>
<evidence type="ECO:0000313" key="1">
    <source>
        <dbReference type="EMBL" id="QZH65485.1"/>
    </source>
</evidence>